<dbReference type="AlphaFoldDB" id="A0A5C5XGD2"/>
<dbReference type="PANTHER" id="PTHR42280:SF1">
    <property type="entry name" value="CITG FAMILY PROTEIN"/>
    <property type="match status" value="1"/>
</dbReference>
<name>A0A5C5XGD2_9PLAN</name>
<accession>A0A5C5XGD2</accession>
<dbReference type="EMBL" id="SJPG01000001">
    <property type="protein sequence ID" value="TWT61844.1"/>
    <property type="molecule type" value="Genomic_DNA"/>
</dbReference>
<dbReference type="GO" id="GO:0005524">
    <property type="term" value="F:ATP binding"/>
    <property type="evidence" value="ECO:0007669"/>
    <property type="project" value="InterPro"/>
</dbReference>
<organism evidence="1 2">
    <name type="scientific">Rubinisphaera italica</name>
    <dbReference type="NCBI Taxonomy" id="2527969"/>
    <lineage>
        <taxon>Bacteria</taxon>
        <taxon>Pseudomonadati</taxon>
        <taxon>Planctomycetota</taxon>
        <taxon>Planctomycetia</taxon>
        <taxon>Planctomycetales</taxon>
        <taxon>Planctomycetaceae</taxon>
        <taxon>Rubinisphaera</taxon>
    </lineage>
</organism>
<dbReference type="Pfam" id="PF01874">
    <property type="entry name" value="CitG"/>
    <property type="match status" value="1"/>
</dbReference>
<dbReference type="InterPro" id="IPR002736">
    <property type="entry name" value="CitG"/>
</dbReference>
<evidence type="ECO:0000313" key="1">
    <source>
        <dbReference type="EMBL" id="TWT61844.1"/>
    </source>
</evidence>
<dbReference type="PANTHER" id="PTHR42280">
    <property type="entry name" value="CITG FAMILY PROTEIN"/>
    <property type="match status" value="1"/>
</dbReference>
<keyword evidence="2" id="KW-1185">Reference proteome</keyword>
<proteinExistence type="predicted"/>
<gene>
    <name evidence="1" type="ORF">Pan54_25810</name>
</gene>
<dbReference type="RefSeq" id="WP_165441753.1">
    <property type="nucleotide sequence ID" value="NZ_SJPG01000001.1"/>
</dbReference>
<evidence type="ECO:0000313" key="2">
    <source>
        <dbReference type="Proteomes" id="UP000316095"/>
    </source>
</evidence>
<keyword evidence="1" id="KW-0808">Transferase</keyword>
<dbReference type="Gene3D" id="1.10.4200.10">
    <property type="entry name" value="Triphosphoribosyl-dephospho-CoA protein"/>
    <property type="match status" value="1"/>
</dbReference>
<protein>
    <submittedName>
        <fullName evidence="1">ATP:dephospho-CoA triphosphoribosyl transferase</fullName>
    </submittedName>
</protein>
<dbReference type="Proteomes" id="UP000316095">
    <property type="component" value="Unassembled WGS sequence"/>
</dbReference>
<reference evidence="1 2" key="1">
    <citation type="submission" date="2019-02" db="EMBL/GenBank/DDBJ databases">
        <title>Deep-cultivation of Planctomycetes and their phenomic and genomic characterization uncovers novel biology.</title>
        <authorList>
            <person name="Wiegand S."/>
            <person name="Jogler M."/>
            <person name="Boedeker C."/>
            <person name="Pinto D."/>
            <person name="Vollmers J."/>
            <person name="Rivas-Marin E."/>
            <person name="Kohn T."/>
            <person name="Peeters S.H."/>
            <person name="Heuer A."/>
            <person name="Rast P."/>
            <person name="Oberbeckmann S."/>
            <person name="Bunk B."/>
            <person name="Jeske O."/>
            <person name="Meyerdierks A."/>
            <person name="Storesund J.E."/>
            <person name="Kallscheuer N."/>
            <person name="Luecker S."/>
            <person name="Lage O.M."/>
            <person name="Pohl T."/>
            <person name="Merkel B.J."/>
            <person name="Hornburger P."/>
            <person name="Mueller R.-W."/>
            <person name="Bruemmer F."/>
            <person name="Labrenz M."/>
            <person name="Spormann A.M."/>
            <person name="Op Den Camp H."/>
            <person name="Overmann J."/>
            <person name="Amann R."/>
            <person name="Jetten M.S.M."/>
            <person name="Mascher T."/>
            <person name="Medema M.H."/>
            <person name="Devos D.P."/>
            <person name="Kaster A.-K."/>
            <person name="Ovreas L."/>
            <person name="Rohde M."/>
            <person name="Galperin M.Y."/>
            <person name="Jogler C."/>
        </authorList>
    </citation>
    <scope>NUCLEOTIDE SEQUENCE [LARGE SCALE GENOMIC DNA]</scope>
    <source>
        <strain evidence="1 2">Pan54</strain>
    </source>
</reference>
<sequence length="283" mass="31495">MTNDRTTQLIKWIETACLWEAEAPKAGNVHPQASFVDLTYNDFVRSARVTAFMLSRIDQRGISKSILDAVKTVKLQIGKNTNLGIVLLIAPLAAASQVGEIEHHITQFIDGLDVADSRLIFEAIRTAQPGGMGTTSEQDLSTEPTESVRQIMSLAADRDLIARQYSNNFADVLGFGRDRLKAWWERFPQDRNQAIVGLHLDWMATYPDSLIARKCGYEVAKESSIRAKQVLELNWPETAESCEEFAKLDDWLRDDGHQKNPGTSADLVAATLFAGLREGMISN</sequence>
<dbReference type="GO" id="GO:0046917">
    <property type="term" value="F:triphosphoribosyl-dephospho-CoA synthase activity"/>
    <property type="evidence" value="ECO:0007669"/>
    <property type="project" value="InterPro"/>
</dbReference>
<comment type="caution">
    <text evidence="1">The sequence shown here is derived from an EMBL/GenBank/DDBJ whole genome shotgun (WGS) entry which is preliminary data.</text>
</comment>